<keyword evidence="1" id="KW-0732">Signal</keyword>
<gene>
    <name evidence="2" type="ORF">ACFFTP_12175</name>
</gene>
<evidence type="ECO:0000256" key="1">
    <source>
        <dbReference type="SAM" id="SignalP"/>
    </source>
</evidence>
<dbReference type="Proteomes" id="UP001589716">
    <property type="component" value="Unassembled WGS sequence"/>
</dbReference>
<name>A0ABV5QQ32_9ACTN</name>
<dbReference type="RefSeq" id="WP_345488815.1">
    <property type="nucleotide sequence ID" value="NZ_BAAAWU010000001.1"/>
</dbReference>
<comment type="caution">
    <text evidence="2">The sequence shown here is derived from an EMBL/GenBank/DDBJ whole genome shotgun (WGS) entry which is preliminary data.</text>
</comment>
<sequence>MFRIARTLAMAFLVAVAATAATVLPAQADAQELPGGKANYVVSLGHLRDAARNNWVRLGTYEFDAAAGTVAARMYVWEHAVPKARVGTGTVPDSSCSSNDLKSTTHVLACEIKTAGGFTGAPTELRTGVYELRTVTIDGVATPIVWISWNHATAWTEQWKIETGTNLARLSFLYNTKATTGYAYGSNAPLTTRRAMSSVQSHPADIKLQGTSWAKDVTQPIAGTFGHRNFRTCDTTTWCLTYLQPSSSAACQKEGGCPHYGGGTAANVSSIQYYLQKLSNIDRRDTMWHWCSCLALERGETCYTGNSHVKPMYQVIDDTGTFRGWVGVEASYWPNGGEDPRKSDMFAVYRLTDAL</sequence>
<accession>A0ABV5QQ32</accession>
<evidence type="ECO:0008006" key="4">
    <source>
        <dbReference type="Google" id="ProtNLM"/>
    </source>
</evidence>
<feature type="signal peptide" evidence="1">
    <location>
        <begin position="1"/>
        <end position="20"/>
    </location>
</feature>
<feature type="chain" id="PRO_5047302187" description="GH16 domain-containing protein" evidence="1">
    <location>
        <begin position="21"/>
        <end position="355"/>
    </location>
</feature>
<evidence type="ECO:0000313" key="2">
    <source>
        <dbReference type="EMBL" id="MFB9554948.1"/>
    </source>
</evidence>
<evidence type="ECO:0000313" key="3">
    <source>
        <dbReference type="Proteomes" id="UP001589716"/>
    </source>
</evidence>
<keyword evidence="3" id="KW-1185">Reference proteome</keyword>
<dbReference type="EMBL" id="JBHMCT010000008">
    <property type="protein sequence ID" value="MFB9554948.1"/>
    <property type="molecule type" value="Genomic_DNA"/>
</dbReference>
<proteinExistence type="predicted"/>
<protein>
    <recommendedName>
        <fullName evidence="4">GH16 domain-containing protein</fullName>
    </recommendedName>
</protein>
<reference evidence="2 3" key="1">
    <citation type="submission" date="2024-09" db="EMBL/GenBank/DDBJ databases">
        <authorList>
            <person name="Sun Q."/>
            <person name="Mori K."/>
        </authorList>
    </citation>
    <scope>NUCLEOTIDE SEQUENCE [LARGE SCALE GENOMIC DNA]</scope>
    <source>
        <strain evidence="2 3">JCM 4414</strain>
    </source>
</reference>
<organism evidence="2 3">
    <name type="scientific">Streptomyces roseoviridis</name>
    <dbReference type="NCBI Taxonomy" id="67361"/>
    <lineage>
        <taxon>Bacteria</taxon>
        <taxon>Bacillati</taxon>
        <taxon>Actinomycetota</taxon>
        <taxon>Actinomycetes</taxon>
        <taxon>Kitasatosporales</taxon>
        <taxon>Streptomycetaceae</taxon>
        <taxon>Streptomyces</taxon>
    </lineage>
</organism>